<evidence type="ECO:0000313" key="4">
    <source>
        <dbReference type="Proteomes" id="UP000887116"/>
    </source>
</evidence>
<dbReference type="PRINTS" id="PR00837">
    <property type="entry name" value="V5TPXLIKE"/>
</dbReference>
<accession>A0A8X6GW37</accession>
<dbReference type="AlphaFoldDB" id="A0A8X6GW37"/>
<comment type="caution">
    <text evidence="3">The sequence shown here is derived from an EMBL/GenBank/DDBJ whole genome shotgun (WGS) entry which is preliminary data.</text>
</comment>
<reference evidence="3" key="1">
    <citation type="submission" date="2020-07" db="EMBL/GenBank/DDBJ databases">
        <title>Multicomponent nature underlies the extraordinary mechanical properties of spider dragline silk.</title>
        <authorList>
            <person name="Kono N."/>
            <person name="Nakamura H."/>
            <person name="Mori M."/>
            <person name="Yoshida Y."/>
            <person name="Ohtoshi R."/>
            <person name="Malay A.D."/>
            <person name="Moran D.A.P."/>
            <person name="Tomita M."/>
            <person name="Numata K."/>
            <person name="Arakawa K."/>
        </authorList>
    </citation>
    <scope>NUCLEOTIDE SEQUENCE</scope>
</reference>
<dbReference type="PANTHER" id="PTHR10334">
    <property type="entry name" value="CYSTEINE-RICH SECRETORY PROTEIN-RELATED"/>
    <property type="match status" value="1"/>
</dbReference>
<name>A0A8X6GW37_TRICU</name>
<dbReference type="EMBL" id="BMAO01016808">
    <property type="protein sequence ID" value="GFR11324.1"/>
    <property type="molecule type" value="Genomic_DNA"/>
</dbReference>
<organism evidence="3 4">
    <name type="scientific">Trichonephila clavata</name>
    <name type="common">Joro spider</name>
    <name type="synonym">Nephila clavata</name>
    <dbReference type="NCBI Taxonomy" id="2740835"/>
    <lineage>
        <taxon>Eukaryota</taxon>
        <taxon>Metazoa</taxon>
        <taxon>Ecdysozoa</taxon>
        <taxon>Arthropoda</taxon>
        <taxon>Chelicerata</taxon>
        <taxon>Arachnida</taxon>
        <taxon>Araneae</taxon>
        <taxon>Araneomorphae</taxon>
        <taxon>Entelegynae</taxon>
        <taxon>Araneoidea</taxon>
        <taxon>Nephilidae</taxon>
        <taxon>Trichonephila</taxon>
    </lineage>
</organism>
<dbReference type="InterPro" id="IPR001283">
    <property type="entry name" value="CRISP-related"/>
</dbReference>
<feature type="chain" id="PRO_5036497939" evidence="1">
    <location>
        <begin position="24"/>
        <end position="396"/>
    </location>
</feature>
<dbReference type="SMART" id="SM00198">
    <property type="entry name" value="SCP"/>
    <property type="match status" value="1"/>
</dbReference>
<feature type="signal peptide" evidence="1">
    <location>
        <begin position="1"/>
        <end position="23"/>
    </location>
</feature>
<sequence>MGKIYSIVFYLCVLLELHSLVHGYSANNVEINASVTEPPKYTNSYVNHLENAVNLEGIELKPKPLISSPKFEEISGSVPLQLRYDNRNHDRDRGFNQEIKKQILDLHNLYRSNVTPPAGNMAFMEWDERLEHLAQLYADECVFAHGYPRDKTYPHGDYGQNLYIGHDRSGYLGLWMWYEEYQHYDCKTRVCKPEEECGHYIQMAWGKSSRLGCGVRRCGFRYLIVCHYYPRALDGQQMYIIAKPCSQCSNALCRNNLCVSHEQCKKNPKVCETAKCNLKCQNCGLLDKKACKCTCADGWDSPDCSRVCKDDHQRCGMNPGFPTKASCSLNNFAIAKKYCRKMCRSCNPLIEHTIFNHVCCERKLCGDGYVLNLKNKPCSCTLLCPGPKCGKNHLYF</sequence>
<keyword evidence="4" id="KW-1185">Reference proteome</keyword>
<evidence type="ECO:0000259" key="2">
    <source>
        <dbReference type="SMART" id="SM00198"/>
    </source>
</evidence>
<protein>
    <submittedName>
        <fullName evidence="3">Peptidase inhibitor 16</fullName>
    </submittedName>
</protein>
<dbReference type="InterPro" id="IPR035940">
    <property type="entry name" value="CAP_sf"/>
</dbReference>
<dbReference type="SUPFAM" id="SSF55797">
    <property type="entry name" value="PR-1-like"/>
    <property type="match status" value="1"/>
</dbReference>
<dbReference type="InterPro" id="IPR014044">
    <property type="entry name" value="CAP_dom"/>
</dbReference>
<proteinExistence type="predicted"/>
<feature type="domain" description="SCP" evidence="2">
    <location>
        <begin position="98"/>
        <end position="231"/>
    </location>
</feature>
<evidence type="ECO:0000313" key="3">
    <source>
        <dbReference type="EMBL" id="GFR11324.1"/>
    </source>
</evidence>
<dbReference type="Proteomes" id="UP000887116">
    <property type="component" value="Unassembled WGS sequence"/>
</dbReference>
<dbReference type="Gene3D" id="3.40.33.10">
    <property type="entry name" value="CAP"/>
    <property type="match status" value="1"/>
</dbReference>
<dbReference type="OrthoDB" id="6427256at2759"/>
<gene>
    <name evidence="3" type="primary">Pi16</name>
    <name evidence="3" type="ORF">TNCT_619641</name>
</gene>
<evidence type="ECO:0000256" key="1">
    <source>
        <dbReference type="SAM" id="SignalP"/>
    </source>
</evidence>
<keyword evidence="1" id="KW-0732">Signal</keyword>
<dbReference type="Pfam" id="PF00188">
    <property type="entry name" value="CAP"/>
    <property type="match status" value="1"/>
</dbReference>